<name>A0A7W6EXQ7_9SPHN</name>
<evidence type="ECO:0000256" key="8">
    <source>
        <dbReference type="PROSITE-ProRule" id="PRU00433"/>
    </source>
</evidence>
<dbReference type="Gene3D" id="1.10.760.10">
    <property type="entry name" value="Cytochrome c-like domain"/>
    <property type="match status" value="1"/>
</dbReference>
<dbReference type="Pfam" id="PF01011">
    <property type="entry name" value="PQQ"/>
    <property type="match status" value="1"/>
</dbReference>
<keyword evidence="6 11" id="KW-0560">Oxidoreductase</keyword>
<keyword evidence="3 8" id="KW-0349">Heme</keyword>
<dbReference type="GO" id="GO:0046872">
    <property type="term" value="F:metal ion binding"/>
    <property type="evidence" value="ECO:0007669"/>
    <property type="project" value="UniProtKB-KW"/>
</dbReference>
<dbReference type="InterPro" id="IPR002372">
    <property type="entry name" value="PQQ_rpt_dom"/>
</dbReference>
<sequence length="618" mass="65945">MLAHTTAAIAALLFAATFAHSQESASKAWPGEALFQNTCAGCHDGGSPKAPPVYTLRAMSPATLLKILEHGVMKDMAAGLTSPERQQVVEYLTQKSLADYKAPPPPKACDARHARFDLTSPPPPVGWGYDNRRFVPASVGRLVAADLQRLKLKWAFAYPDATQARSQPVVAMGAIFVGSHDGQVFALDLATGCVRWSFAAAAEVRNTIVVESWTAGSRPKHNPRAFFGDVLGNAYAVDAITGKQLWRVRPEAHRAATLTGSFALTEDMVYVPVSSLETGSAEDPRYPCCTFRGSVVALDLATGEMRWQARSVQREPQIVGQTRIGTEILAPSGAPVWGSPTVDAKRGLLYFGTGENYTSPADGNSDAIIAVDLRTGVRRWSHQIYANDAWNNSCMYNDHPNCPSQRGLDQDIATSPMLVDLDNGKQILLGGSKSGVLSALDPDAGGAMLWQTKVGRGSLQGGIHFGMSAEGSRIFVPIYDSRTTPLGGTYDDRGFPGMHMVDANTGKLVWSAPFFDACNGRMPCESGISAASTAIPGAVIAGHIDGWLRAYDRETGKVIWQTDTIQDYTTPNGTVAHGGSMSGPGAAVYQGNLITNSGYGFAFKLPGNALLVYSIDGK</sequence>
<evidence type="ECO:0000313" key="12">
    <source>
        <dbReference type="Proteomes" id="UP000562395"/>
    </source>
</evidence>
<dbReference type="RefSeq" id="WP_183614608.1">
    <property type="nucleotide sequence ID" value="NZ_JACICY010000010.1"/>
</dbReference>
<dbReference type="SMART" id="SM00564">
    <property type="entry name" value="PQQ"/>
    <property type="match status" value="7"/>
</dbReference>
<dbReference type="PANTHER" id="PTHR32303">
    <property type="entry name" value="QUINOPROTEIN ALCOHOL DEHYDROGENASE (CYTOCHROME C)"/>
    <property type="match status" value="1"/>
</dbReference>
<dbReference type="GO" id="GO:0009055">
    <property type="term" value="F:electron transfer activity"/>
    <property type="evidence" value="ECO:0007669"/>
    <property type="project" value="InterPro"/>
</dbReference>
<evidence type="ECO:0000256" key="1">
    <source>
        <dbReference type="ARBA" id="ARBA00001931"/>
    </source>
</evidence>
<dbReference type="SUPFAM" id="SSF50998">
    <property type="entry name" value="Quinoprotein alcohol dehydrogenase-like"/>
    <property type="match status" value="1"/>
</dbReference>
<dbReference type="AlphaFoldDB" id="A0A7W6EXQ7"/>
<dbReference type="EC" id="1.1.2.6" evidence="11"/>
<evidence type="ECO:0000256" key="6">
    <source>
        <dbReference type="ARBA" id="ARBA00023002"/>
    </source>
</evidence>
<accession>A0A7W6EXQ7</accession>
<dbReference type="Gene3D" id="2.140.10.10">
    <property type="entry name" value="Quinoprotein alcohol dehydrogenase-like superfamily"/>
    <property type="match status" value="2"/>
</dbReference>
<feature type="domain" description="Cytochrome c" evidence="10">
    <location>
        <begin position="26"/>
        <end position="96"/>
    </location>
</feature>
<reference evidence="11 12" key="1">
    <citation type="submission" date="2020-08" db="EMBL/GenBank/DDBJ databases">
        <title>Genomic Encyclopedia of Type Strains, Phase IV (KMG-IV): sequencing the most valuable type-strain genomes for metagenomic binning, comparative biology and taxonomic classification.</title>
        <authorList>
            <person name="Goeker M."/>
        </authorList>
    </citation>
    <scope>NUCLEOTIDE SEQUENCE [LARGE SCALE GENOMIC DNA]</scope>
    <source>
        <strain evidence="11 12">DSM 14552</strain>
    </source>
</reference>
<evidence type="ECO:0000256" key="5">
    <source>
        <dbReference type="ARBA" id="ARBA00022729"/>
    </source>
</evidence>
<comment type="cofactor">
    <cofactor evidence="1">
        <name>pyrroloquinoline quinone</name>
        <dbReference type="ChEBI" id="CHEBI:58442"/>
    </cofactor>
</comment>
<dbReference type="Proteomes" id="UP000562395">
    <property type="component" value="Unassembled WGS sequence"/>
</dbReference>
<evidence type="ECO:0000256" key="7">
    <source>
        <dbReference type="ARBA" id="ARBA00023004"/>
    </source>
</evidence>
<dbReference type="GO" id="GO:0020037">
    <property type="term" value="F:heme binding"/>
    <property type="evidence" value="ECO:0007669"/>
    <property type="project" value="InterPro"/>
</dbReference>
<dbReference type="InterPro" id="IPR011047">
    <property type="entry name" value="Quinoprotein_ADH-like_sf"/>
</dbReference>
<dbReference type="InterPro" id="IPR036909">
    <property type="entry name" value="Cyt_c-like_dom_sf"/>
</dbReference>
<protein>
    <submittedName>
        <fullName evidence="11">Polyvinyl alcohol dehydrogenase (Cytochrome)</fullName>
        <ecNumber evidence="11">1.1.2.6</ecNumber>
    </submittedName>
</protein>
<keyword evidence="5 9" id="KW-0732">Signal</keyword>
<keyword evidence="7 8" id="KW-0408">Iron</keyword>
<comment type="caution">
    <text evidence="11">The sequence shown here is derived from an EMBL/GenBank/DDBJ whole genome shotgun (WGS) entry which is preliminary data.</text>
</comment>
<dbReference type="InterPro" id="IPR009056">
    <property type="entry name" value="Cyt_c-like_dom"/>
</dbReference>
<evidence type="ECO:0000256" key="2">
    <source>
        <dbReference type="ARBA" id="ARBA00008156"/>
    </source>
</evidence>
<dbReference type="SUPFAM" id="SSF46626">
    <property type="entry name" value="Cytochrome c"/>
    <property type="match status" value="1"/>
</dbReference>
<dbReference type="PANTHER" id="PTHR32303:SF10">
    <property type="entry name" value="OUTER MEMBRANE PROTEIN ASSEMBLY FACTOR BAMB"/>
    <property type="match status" value="1"/>
</dbReference>
<keyword evidence="4 8" id="KW-0479">Metal-binding</keyword>
<feature type="signal peptide" evidence="9">
    <location>
        <begin position="1"/>
        <end position="21"/>
    </location>
</feature>
<dbReference type="EMBL" id="JACICY010000010">
    <property type="protein sequence ID" value="MBB3862114.1"/>
    <property type="molecule type" value="Genomic_DNA"/>
</dbReference>
<keyword evidence="12" id="KW-1185">Reference proteome</keyword>
<evidence type="ECO:0000256" key="4">
    <source>
        <dbReference type="ARBA" id="ARBA00022723"/>
    </source>
</evidence>
<dbReference type="GO" id="GO:0047059">
    <property type="term" value="F:polyvinyl alcohol dehydrogenase (cytochrome) activity"/>
    <property type="evidence" value="ECO:0007669"/>
    <property type="project" value="UniProtKB-EC"/>
</dbReference>
<comment type="similarity">
    <text evidence="2">Belongs to the bacterial PQQ dehydrogenase family.</text>
</comment>
<dbReference type="Pfam" id="PF13442">
    <property type="entry name" value="Cytochrome_CBB3"/>
    <property type="match status" value="1"/>
</dbReference>
<dbReference type="InterPro" id="IPR018391">
    <property type="entry name" value="PQQ_b-propeller_rpt"/>
</dbReference>
<gene>
    <name evidence="11" type="ORF">GGQ88_003412</name>
</gene>
<evidence type="ECO:0000313" key="11">
    <source>
        <dbReference type="EMBL" id="MBB3862114.1"/>
    </source>
</evidence>
<dbReference type="PROSITE" id="PS51007">
    <property type="entry name" value="CYTC"/>
    <property type="match status" value="1"/>
</dbReference>
<organism evidence="11 12">
    <name type="scientific">Novosphingobium hassiacum</name>
    <dbReference type="NCBI Taxonomy" id="173676"/>
    <lineage>
        <taxon>Bacteria</taxon>
        <taxon>Pseudomonadati</taxon>
        <taxon>Pseudomonadota</taxon>
        <taxon>Alphaproteobacteria</taxon>
        <taxon>Sphingomonadales</taxon>
        <taxon>Sphingomonadaceae</taxon>
        <taxon>Novosphingobium</taxon>
    </lineage>
</organism>
<evidence type="ECO:0000256" key="3">
    <source>
        <dbReference type="ARBA" id="ARBA00022617"/>
    </source>
</evidence>
<dbReference type="Pfam" id="PF13360">
    <property type="entry name" value="PQQ_2"/>
    <property type="match status" value="1"/>
</dbReference>
<evidence type="ECO:0000259" key="10">
    <source>
        <dbReference type="PROSITE" id="PS51007"/>
    </source>
</evidence>
<feature type="chain" id="PRO_5030976720" evidence="9">
    <location>
        <begin position="22"/>
        <end position="618"/>
    </location>
</feature>
<proteinExistence type="inferred from homology"/>
<evidence type="ECO:0000256" key="9">
    <source>
        <dbReference type="SAM" id="SignalP"/>
    </source>
</evidence>